<evidence type="ECO:0000313" key="2">
    <source>
        <dbReference type="EMBL" id="RXZ29864.1"/>
    </source>
</evidence>
<gene>
    <name evidence="2" type="ORF">EO081_16060</name>
</gene>
<dbReference type="Gene3D" id="1.20.1530.10">
    <property type="entry name" value="Na+/H+ antiporter like domain"/>
    <property type="match status" value="1"/>
</dbReference>
<keyword evidence="3" id="KW-1185">Reference proteome</keyword>
<evidence type="ECO:0000313" key="3">
    <source>
        <dbReference type="Proteomes" id="UP000292347"/>
    </source>
</evidence>
<accession>A0A4Q2IQ15</accession>
<dbReference type="AlphaFoldDB" id="A0A4Q2IQ15"/>
<dbReference type="GO" id="GO:0006814">
    <property type="term" value="P:sodium ion transport"/>
    <property type="evidence" value="ECO:0007669"/>
    <property type="project" value="InterPro"/>
</dbReference>
<organism evidence="2 3">
    <name type="scientific">Sphingomonas desiccabilis</name>
    <dbReference type="NCBI Taxonomy" id="429134"/>
    <lineage>
        <taxon>Bacteria</taxon>
        <taxon>Pseudomonadati</taxon>
        <taxon>Pseudomonadota</taxon>
        <taxon>Alphaproteobacteria</taxon>
        <taxon>Sphingomonadales</taxon>
        <taxon>Sphingomonadaceae</taxon>
        <taxon>Sphingomonas</taxon>
    </lineage>
</organism>
<dbReference type="EMBL" id="SDPT01000004">
    <property type="protein sequence ID" value="RXZ29864.1"/>
    <property type="molecule type" value="Genomic_DNA"/>
</dbReference>
<name>A0A4Q2IQ15_9SPHN</name>
<proteinExistence type="predicted"/>
<reference evidence="2 3" key="1">
    <citation type="submission" date="2019-01" db="EMBL/GenBank/DDBJ databases">
        <title>Sphingomonas mucosissima sp. nov. and Sphingomonas desiccabilis sp. nov., from biological soil crusts in the Colorado Plateau, USA.</title>
        <authorList>
            <person name="Zhu D."/>
        </authorList>
    </citation>
    <scope>NUCLEOTIDE SEQUENCE [LARGE SCALE GENOMIC DNA]</scope>
    <source>
        <strain evidence="2 3">CP1D</strain>
    </source>
</reference>
<sequence length="67" mass="7098">MTVDPHARASTLCRFLEAQSSANLVLMGAAVLALLIDNTPLAAPYDHLLDAAIGPLSLSHWINDGML</sequence>
<evidence type="ECO:0000256" key="1">
    <source>
        <dbReference type="ARBA" id="ARBA00015550"/>
    </source>
</evidence>
<dbReference type="GO" id="GO:0006885">
    <property type="term" value="P:regulation of pH"/>
    <property type="evidence" value="ECO:0007669"/>
    <property type="project" value="InterPro"/>
</dbReference>
<dbReference type="GO" id="GO:0016020">
    <property type="term" value="C:membrane"/>
    <property type="evidence" value="ECO:0007669"/>
    <property type="project" value="InterPro"/>
</dbReference>
<dbReference type="Proteomes" id="UP000292347">
    <property type="component" value="Unassembled WGS sequence"/>
</dbReference>
<dbReference type="InterPro" id="IPR004670">
    <property type="entry name" value="NhaA"/>
</dbReference>
<dbReference type="InterPro" id="IPR023171">
    <property type="entry name" value="Na/H_antiporter_dom_sf"/>
</dbReference>
<dbReference type="RefSeq" id="WP_129343427.1">
    <property type="nucleotide sequence ID" value="NZ_JACIDD010000004.1"/>
</dbReference>
<comment type="caution">
    <text evidence="2">The sequence shown here is derived from an EMBL/GenBank/DDBJ whole genome shotgun (WGS) entry which is preliminary data.</text>
</comment>
<protein>
    <recommendedName>
        <fullName evidence="1">Putative Na(+)/H(+) antiporter NhaA homolog</fullName>
    </recommendedName>
</protein>
<dbReference type="Pfam" id="PF06965">
    <property type="entry name" value="Na_H_antiport_1"/>
    <property type="match status" value="1"/>
</dbReference>